<evidence type="ECO:0000313" key="4">
    <source>
        <dbReference type="Proteomes" id="UP000509241"/>
    </source>
</evidence>
<dbReference type="OrthoDB" id="331021at2157"/>
<feature type="transmembrane region" description="Helical" evidence="1">
    <location>
        <begin position="125"/>
        <end position="147"/>
    </location>
</feature>
<organism evidence="3 4">
    <name type="scientific">Natrinema halophilum</name>
    <dbReference type="NCBI Taxonomy" id="1699371"/>
    <lineage>
        <taxon>Archaea</taxon>
        <taxon>Methanobacteriati</taxon>
        <taxon>Methanobacteriota</taxon>
        <taxon>Stenosarchaea group</taxon>
        <taxon>Halobacteria</taxon>
        <taxon>Halobacteriales</taxon>
        <taxon>Natrialbaceae</taxon>
        <taxon>Natrinema</taxon>
    </lineage>
</organism>
<dbReference type="Proteomes" id="UP000509241">
    <property type="component" value="Chromosome"/>
</dbReference>
<keyword evidence="1" id="KW-1133">Transmembrane helix</keyword>
<evidence type="ECO:0000313" key="3">
    <source>
        <dbReference type="EMBL" id="QLG50073.1"/>
    </source>
</evidence>
<feature type="transmembrane region" description="Helical" evidence="1">
    <location>
        <begin position="153"/>
        <end position="172"/>
    </location>
</feature>
<keyword evidence="1" id="KW-0812">Transmembrane</keyword>
<dbReference type="Pfam" id="PF24035">
    <property type="entry name" value="DUF7344"/>
    <property type="match status" value="1"/>
</dbReference>
<accession>A0A7D5GP62</accession>
<proteinExistence type="predicted"/>
<evidence type="ECO:0000256" key="1">
    <source>
        <dbReference type="SAM" id="Phobius"/>
    </source>
</evidence>
<reference evidence="3 4" key="1">
    <citation type="submission" date="2020-07" db="EMBL/GenBank/DDBJ databases">
        <authorList>
            <person name="Cui H."/>
        </authorList>
    </citation>
    <scope>NUCLEOTIDE SEQUENCE [LARGE SCALE GENOMIC DNA]</scope>
    <source>
        <strain evidence="3 4">YPL8</strain>
    </source>
</reference>
<gene>
    <name evidence="3" type="ORF">HYG82_15015</name>
</gene>
<dbReference type="RefSeq" id="WP_179262228.1">
    <property type="nucleotide sequence ID" value="NZ_CP058601.1"/>
</dbReference>
<evidence type="ECO:0000259" key="2">
    <source>
        <dbReference type="Pfam" id="PF24035"/>
    </source>
</evidence>
<dbReference type="KEGG" id="haly:HYG82_15015"/>
<sequence>MVSAIETSENEGDELTKDTLFHLLESRRRRWTIRYLKQRGGRADIGDLAEQIAAWENETSTDRVSSQQRKRAYTALQQRHVPRLDKAGVVDFDRNRGTVEVTDRMQELDVYLEVVPKRDIPWSTYYLGLGIVSCTWVGLMAVVQSPFESAPDLGWAALIGFLFTASAAVHTYRSNKLPNDPHDTLPESEL</sequence>
<keyword evidence="4" id="KW-1185">Reference proteome</keyword>
<dbReference type="EMBL" id="CP058601">
    <property type="protein sequence ID" value="QLG50073.1"/>
    <property type="molecule type" value="Genomic_DNA"/>
</dbReference>
<keyword evidence="1" id="KW-0472">Membrane</keyword>
<dbReference type="GeneID" id="56034628"/>
<name>A0A7D5GP62_9EURY</name>
<protein>
    <recommendedName>
        <fullName evidence="2">DUF7344 domain-containing protein</fullName>
    </recommendedName>
</protein>
<dbReference type="InterPro" id="IPR055768">
    <property type="entry name" value="DUF7344"/>
</dbReference>
<feature type="domain" description="DUF7344" evidence="2">
    <location>
        <begin position="21"/>
        <end position="100"/>
    </location>
</feature>
<dbReference type="AlphaFoldDB" id="A0A7D5GP62"/>